<feature type="domain" description="Outer membrane protein beta-barrel" evidence="2">
    <location>
        <begin position="19"/>
        <end position="197"/>
    </location>
</feature>
<proteinExistence type="predicted"/>
<dbReference type="EMBL" id="CP155618">
    <property type="protein sequence ID" value="XBL13398.1"/>
    <property type="molecule type" value="Genomic_DNA"/>
</dbReference>
<gene>
    <name evidence="3" type="ORF">QLS71_013850</name>
</gene>
<dbReference type="InterPro" id="IPR025665">
    <property type="entry name" value="Beta-barrel_OMP_2"/>
</dbReference>
<accession>A0AAU7EE69</accession>
<dbReference type="Pfam" id="PF13568">
    <property type="entry name" value="OMP_b-brl_2"/>
    <property type="match status" value="1"/>
</dbReference>
<evidence type="ECO:0000259" key="2">
    <source>
        <dbReference type="Pfam" id="PF13568"/>
    </source>
</evidence>
<dbReference type="SUPFAM" id="SSF56925">
    <property type="entry name" value="OMPA-like"/>
    <property type="match status" value="1"/>
</dbReference>
<sequence>MKNIKLSILFTLLITFQLFSQDISTEKFKIGLNLGVNSFDLNHDDIFDRYDGMISYTFGLSFEYKLNRKLSLISNINYDSKMMKLENFQYRDFNENIDYSVKDKMKFNYINIPILIRYYVGNKLFADLGGFYNHSLKIENDSTIKETGEKITLWEHENVIKKYDYGISLGIGYGFDLNNNNHFSIELKDELGIANIANYPNTSLTDLKTNTIKLILNWELPI</sequence>
<dbReference type="Proteomes" id="UP001224325">
    <property type="component" value="Chromosome"/>
</dbReference>
<organism evidence="3 4">
    <name type="scientific">Mariniflexile litorale</name>
    <dbReference type="NCBI Taxonomy" id="3045158"/>
    <lineage>
        <taxon>Bacteria</taxon>
        <taxon>Pseudomonadati</taxon>
        <taxon>Bacteroidota</taxon>
        <taxon>Flavobacteriia</taxon>
        <taxon>Flavobacteriales</taxon>
        <taxon>Flavobacteriaceae</taxon>
        <taxon>Mariniflexile</taxon>
    </lineage>
</organism>
<evidence type="ECO:0000313" key="4">
    <source>
        <dbReference type="Proteomes" id="UP001224325"/>
    </source>
</evidence>
<evidence type="ECO:0000313" key="3">
    <source>
        <dbReference type="EMBL" id="XBL13398.1"/>
    </source>
</evidence>
<feature type="signal peptide" evidence="1">
    <location>
        <begin position="1"/>
        <end position="20"/>
    </location>
</feature>
<keyword evidence="4" id="KW-1185">Reference proteome</keyword>
<keyword evidence="1" id="KW-0732">Signal</keyword>
<feature type="chain" id="PRO_5043504261" evidence="1">
    <location>
        <begin position="21"/>
        <end position="222"/>
    </location>
</feature>
<protein>
    <submittedName>
        <fullName evidence="3">Porin family protein</fullName>
    </submittedName>
</protein>
<dbReference type="InterPro" id="IPR011250">
    <property type="entry name" value="OMP/PagP_B-barrel"/>
</dbReference>
<evidence type="ECO:0000256" key="1">
    <source>
        <dbReference type="SAM" id="SignalP"/>
    </source>
</evidence>
<reference evidence="3" key="1">
    <citation type="submission" date="2024-04" db="EMBL/GenBank/DDBJ databases">
        <title>Mariniflexile litorale, isolated from the shallow sediments of the Sea of Japan.</title>
        <authorList>
            <person name="Romanenko L."/>
            <person name="Isaeva M."/>
        </authorList>
    </citation>
    <scope>NUCLEOTIDE SEQUENCE [LARGE SCALE GENOMIC DNA]</scope>
    <source>
        <strain evidence="3">KMM 9835</strain>
    </source>
</reference>
<name>A0AAU7EE69_9FLAO</name>
<dbReference type="AlphaFoldDB" id="A0AAU7EE69"/>
<dbReference type="RefSeq" id="WP_308993962.1">
    <property type="nucleotide sequence ID" value="NZ_CP155618.1"/>
</dbReference>
<dbReference type="KEGG" id="mlil:QLS71_013850"/>